<evidence type="ECO:0000313" key="5">
    <source>
        <dbReference type="EMBL" id="MDR6553131.1"/>
    </source>
</evidence>
<dbReference type="Gene3D" id="3.30.420.40">
    <property type="match status" value="2"/>
</dbReference>
<dbReference type="PIRSF" id="PIRSF000538">
    <property type="entry name" value="GlpK"/>
    <property type="match status" value="1"/>
</dbReference>
<evidence type="ECO:0000256" key="2">
    <source>
        <dbReference type="ARBA" id="ARBA00022679"/>
    </source>
</evidence>
<dbReference type="EC" id="2.7.1.14" evidence="5"/>
<reference evidence="5 6" key="1">
    <citation type="submission" date="2023-07" db="EMBL/GenBank/DDBJ databases">
        <title>Sorghum-associated microbial communities from plants grown in Nebraska, USA.</title>
        <authorList>
            <person name="Schachtman D."/>
        </authorList>
    </citation>
    <scope>NUCLEOTIDE SEQUENCE [LARGE SCALE GENOMIC DNA]</scope>
    <source>
        <strain evidence="5 6">CC258</strain>
    </source>
</reference>
<keyword evidence="3" id="KW-0418">Kinase</keyword>
<name>A0ABU1P1B7_9BACL</name>
<gene>
    <name evidence="5" type="ORF">J2736_004338</name>
</gene>
<dbReference type="InterPro" id="IPR043129">
    <property type="entry name" value="ATPase_NBD"/>
</dbReference>
<dbReference type="InterPro" id="IPR000577">
    <property type="entry name" value="Carb_kinase_FGGY"/>
</dbReference>
<organism evidence="5 6">
    <name type="scientific">Paenibacillus qinlingensis</name>
    <dbReference type="NCBI Taxonomy" id="1837343"/>
    <lineage>
        <taxon>Bacteria</taxon>
        <taxon>Bacillati</taxon>
        <taxon>Bacillota</taxon>
        <taxon>Bacilli</taxon>
        <taxon>Bacillales</taxon>
        <taxon>Paenibacillaceae</taxon>
        <taxon>Paenibacillus</taxon>
    </lineage>
</organism>
<proteinExistence type="inferred from homology"/>
<dbReference type="PANTHER" id="PTHR43095">
    <property type="entry name" value="SUGAR KINASE"/>
    <property type="match status" value="1"/>
</dbReference>
<comment type="caution">
    <text evidence="5">The sequence shown here is derived from an EMBL/GenBank/DDBJ whole genome shotgun (WGS) entry which is preliminary data.</text>
</comment>
<dbReference type="Proteomes" id="UP001267290">
    <property type="component" value="Unassembled WGS sequence"/>
</dbReference>
<dbReference type="EMBL" id="JAVDSB010000009">
    <property type="protein sequence ID" value="MDR6553131.1"/>
    <property type="molecule type" value="Genomic_DNA"/>
</dbReference>
<keyword evidence="6" id="KW-1185">Reference proteome</keyword>
<evidence type="ECO:0000256" key="3">
    <source>
        <dbReference type="ARBA" id="ARBA00022777"/>
    </source>
</evidence>
<dbReference type="RefSeq" id="WP_310500617.1">
    <property type="nucleotide sequence ID" value="NZ_JAVDSB010000009.1"/>
</dbReference>
<dbReference type="InterPro" id="IPR050406">
    <property type="entry name" value="FGGY_Carb_Kinase"/>
</dbReference>
<evidence type="ECO:0000256" key="1">
    <source>
        <dbReference type="ARBA" id="ARBA00009156"/>
    </source>
</evidence>
<feature type="domain" description="Carbohydrate kinase FGGY N-terminal" evidence="4">
    <location>
        <begin position="2"/>
        <end position="218"/>
    </location>
</feature>
<dbReference type="Pfam" id="PF00370">
    <property type="entry name" value="FGGY_N"/>
    <property type="match status" value="1"/>
</dbReference>
<dbReference type="InterPro" id="IPR018484">
    <property type="entry name" value="FGGY_N"/>
</dbReference>
<protein>
    <submittedName>
        <fullName evidence="5">Sedoheptulokinase</fullName>
        <ecNumber evidence="5">2.7.1.14</ecNumber>
    </submittedName>
</protein>
<sequence>MYTAGIDIGTTSICVVVTNIQDGSIIRIASRANDSEIPATEFWERTQNGDRIVELVNALLAECQEDWTNVDAIGIACQMHGVLYVDKEGQAVSPLFTWQDGRGDLHYASGQTYAATLNDRTGYPVNTGFGLVTHFYMTQQDEIPMGAVKLCTIGDYVAMKLCGEAAPFMDRTNAASIGLYSLETGRFDNEKLSAAGMDASFLPELATDRQLIGETADGKKVVCAIGDNQASFLGAVPTFESNLLVNVGTGSQVSVYSPSFMQSPMLETRPFIDGGYLLVGASLSGGKSYEVLEQFFRSVLGAFAEAEENRLYEAMNRLAEEAMTEAVPPLRVGTQFYGTREHPEATGFIQGIRADNFNAKQLTAGFLHGILDELVGCTQQFPTHIVDKLARLVASGNGLRKNAAMQHIAQLKWQLPLTFGKVEEEAAFGAAIHAAVVTGYFRNYEEALQRMQRSDSHEA</sequence>
<dbReference type="GO" id="GO:0050277">
    <property type="term" value="F:sedoheptulokinase activity"/>
    <property type="evidence" value="ECO:0007669"/>
    <property type="project" value="UniProtKB-EC"/>
</dbReference>
<dbReference type="CDD" id="cd07777">
    <property type="entry name" value="ASKHA_NBD_FGGY_SHK"/>
    <property type="match status" value="1"/>
</dbReference>
<dbReference type="PANTHER" id="PTHR43095:SF5">
    <property type="entry name" value="XYLULOSE KINASE"/>
    <property type="match status" value="1"/>
</dbReference>
<dbReference type="SUPFAM" id="SSF53067">
    <property type="entry name" value="Actin-like ATPase domain"/>
    <property type="match status" value="2"/>
</dbReference>
<keyword evidence="2 5" id="KW-0808">Transferase</keyword>
<evidence type="ECO:0000259" key="4">
    <source>
        <dbReference type="Pfam" id="PF00370"/>
    </source>
</evidence>
<comment type="similarity">
    <text evidence="1">Belongs to the FGGY kinase family.</text>
</comment>
<accession>A0ABU1P1B7</accession>
<evidence type="ECO:0000313" key="6">
    <source>
        <dbReference type="Proteomes" id="UP001267290"/>
    </source>
</evidence>